<gene>
    <name evidence="1" type="ORF">DSAG12_00426</name>
</gene>
<evidence type="ECO:0000313" key="2">
    <source>
        <dbReference type="Proteomes" id="UP000321408"/>
    </source>
</evidence>
<dbReference type="KEGG" id="psyt:DSAG12_00426"/>
<accession>A0A5B9D6L8</accession>
<protein>
    <submittedName>
        <fullName evidence="1">Uncharacterized protein</fullName>
    </submittedName>
</protein>
<reference evidence="1 2" key="2">
    <citation type="journal article" date="2024" name="Int. J. Syst. Evol. Microbiol.">
        <title>Promethearchaeum syntrophicum gen. nov., sp. nov., an anaerobic, obligately syntrophic archaeon, the first isolate of the lineage 'Asgard' archaea, and proposal of the new archaeal phylum Promethearchaeota phyl. nov. and kingdom Promethearchaeati regn. nov.</title>
        <authorList>
            <person name="Imachi H."/>
            <person name="Nobu M.K."/>
            <person name="Kato S."/>
            <person name="Takaki Y."/>
            <person name="Miyazaki M."/>
            <person name="Miyata M."/>
            <person name="Ogawara M."/>
            <person name="Saito Y."/>
            <person name="Sakai S."/>
            <person name="Tahara Y.O."/>
            <person name="Takano Y."/>
            <person name="Tasumi E."/>
            <person name="Uematsu K."/>
            <person name="Yoshimura T."/>
            <person name="Itoh T."/>
            <person name="Ohkuma M."/>
            <person name="Takai K."/>
        </authorList>
    </citation>
    <scope>NUCLEOTIDE SEQUENCE [LARGE SCALE GENOMIC DNA]</scope>
    <source>
        <strain evidence="1 2">MK-D1</strain>
    </source>
</reference>
<name>A0A5B9D6L8_9ARCH</name>
<dbReference type="AlphaFoldDB" id="A0A5B9D6L8"/>
<dbReference type="EMBL" id="CP042905">
    <property type="protein sequence ID" value="QEE14613.2"/>
    <property type="molecule type" value="Genomic_DNA"/>
</dbReference>
<organism evidence="1 2">
    <name type="scientific">Promethearchaeum syntrophicum</name>
    <dbReference type="NCBI Taxonomy" id="2594042"/>
    <lineage>
        <taxon>Archaea</taxon>
        <taxon>Promethearchaeati</taxon>
        <taxon>Promethearchaeota</taxon>
        <taxon>Promethearchaeia</taxon>
        <taxon>Promethearchaeales</taxon>
        <taxon>Promethearchaeaceae</taxon>
        <taxon>Promethearchaeum</taxon>
    </lineage>
</organism>
<reference evidence="1 2" key="1">
    <citation type="journal article" date="2020" name="Nature">
        <title>Isolation of an archaeon at the prokaryote-eukaryote interface.</title>
        <authorList>
            <person name="Imachi H."/>
            <person name="Nobu M.K."/>
            <person name="Nakahara N."/>
            <person name="Morono Y."/>
            <person name="Ogawara M."/>
            <person name="Takaki Y."/>
            <person name="Takano Y."/>
            <person name="Uematsu K."/>
            <person name="Ikuta T."/>
            <person name="Ito M."/>
            <person name="Matsui Y."/>
            <person name="Miyazaki M."/>
            <person name="Murata K."/>
            <person name="Saito Y."/>
            <person name="Sakai S."/>
            <person name="Song C."/>
            <person name="Tasumi E."/>
            <person name="Yamanaka Y."/>
            <person name="Yamaguchi T."/>
            <person name="Kamagata Y."/>
            <person name="Tamaki H."/>
            <person name="Takai K."/>
        </authorList>
    </citation>
    <scope>NUCLEOTIDE SEQUENCE [LARGE SCALE GENOMIC DNA]</scope>
    <source>
        <strain evidence="1 2">MK-D1</strain>
    </source>
</reference>
<dbReference type="Proteomes" id="UP000321408">
    <property type="component" value="Chromosome"/>
</dbReference>
<proteinExistence type="predicted"/>
<evidence type="ECO:0000313" key="1">
    <source>
        <dbReference type="EMBL" id="QEE14613.2"/>
    </source>
</evidence>
<sequence length="72" mass="8126">MAEINFATRKYYTTVVLLLFMINLTIVISSSGDTGIFMALIFISIIPSICFVLNYLSPSSRNQKKLSQDEEN</sequence>
<keyword evidence="2" id="KW-1185">Reference proteome</keyword>